<feature type="compositionally biased region" description="Polar residues" evidence="1">
    <location>
        <begin position="735"/>
        <end position="744"/>
    </location>
</feature>
<feature type="compositionally biased region" description="Polar residues" evidence="1">
    <location>
        <begin position="808"/>
        <end position="837"/>
    </location>
</feature>
<feature type="compositionally biased region" description="Polar residues" evidence="1">
    <location>
        <begin position="770"/>
        <end position="782"/>
    </location>
</feature>
<feature type="compositionally biased region" description="Low complexity" evidence="1">
    <location>
        <begin position="507"/>
        <end position="518"/>
    </location>
</feature>
<feature type="compositionally biased region" description="Polar residues" evidence="1">
    <location>
        <begin position="546"/>
        <end position="634"/>
    </location>
</feature>
<evidence type="ECO:0000256" key="1">
    <source>
        <dbReference type="SAM" id="MobiDB-lite"/>
    </source>
</evidence>
<feature type="compositionally biased region" description="Polar residues" evidence="1">
    <location>
        <begin position="854"/>
        <end position="863"/>
    </location>
</feature>
<feature type="chain" id="PRO_5035247288" description="FecR protein domain-containing protein" evidence="2">
    <location>
        <begin position="19"/>
        <end position="873"/>
    </location>
</feature>
<feature type="compositionally biased region" description="Low complexity" evidence="1">
    <location>
        <begin position="783"/>
        <end position="807"/>
    </location>
</feature>
<gene>
    <name evidence="3" type="ORF">J3U88_20940</name>
</gene>
<dbReference type="Pfam" id="PF20245">
    <property type="entry name" value="DUF6600"/>
    <property type="match status" value="1"/>
</dbReference>
<dbReference type="InterPro" id="IPR046535">
    <property type="entry name" value="DUF6600"/>
</dbReference>
<dbReference type="EMBL" id="JAFREP010000020">
    <property type="protein sequence ID" value="MBO1320957.1"/>
    <property type="molecule type" value="Genomic_DNA"/>
</dbReference>
<sequence>MRHTVFLLLISLSMTAWAGNYPPQEEFVDDVTQEDTTQGENLARLTFVGKDVNLVHEDGYEEKAVRNLSIVAGDALTTGRRDFAEVEFIDGSLLQLDHEALIEFQAVNEVYREESLTVIKVHRGSVFLHVNDDEHSQSKQVFRIDTKDGSSYIEGPGIYRIDQQGQRTTLKVYRGYAELSGEEDSEVVYSGEYASIRDLYAPSNARSFNTFSSDRFARWAYDRRPWRRNSAAKYVQPHLVYYARDLDGHGDWRYLPEIDDYVWCPTVATSWRPYYNGYWTRRHGRLTWVSYDTFGYVTHHYGRWSWSVDFGWYWKPGRYYSPAWVAFNSYDNYIGWCPLGYTNRPYYYTSIGFNINIYKRHSFNWHYVHTDQFFYRGHRRAYVRNLPRYDRRVITTRHIYVERDDFRSPTRLTRAIRQPTINRDRATRVAVNRGSIRVNRGEAVRVNRGPSRSVVSRSTVNINSRDTGTRAVSRYTRQVDSGSRRGNIVRRERGNVEIKRTTRTTVDRGGSSVTTTGRRTVDDGNRTTVNRSRTTTGNGTSVNRSRTTTGNGTSVNRSRTTTRENGGTSVNRSRTTTRENGGTSVNRSRTTTRENGGTSVNRSRTTTRENGGTSVNRSRTTTRENGGTSVNRSRTTTRENEGPSANRSQPTTRENGGTSINRSRTTSKGNERASSGIRRTYRNDNDSRIQQRERGSRAIPNPYRPGSRTTNTSRSTDTTRSTNTRSSERSSATRPQTSSRSTAQRNTSRSVNRSRNSSSPAASNSRTTTQRNRSATAQRNTGNSNRSQSATRSRSTSTNRSQATRSAPSRQRTVQRSQPTQVQRPSNSTATRSNRQPSRSTNTRATSSRDRGSVRSNNASSGAGQRAPVRRNQ</sequence>
<name>A0A8J7U4S5_9BACT</name>
<keyword evidence="4" id="KW-1185">Reference proteome</keyword>
<feature type="signal peptide" evidence="2">
    <location>
        <begin position="1"/>
        <end position="18"/>
    </location>
</feature>
<evidence type="ECO:0008006" key="5">
    <source>
        <dbReference type="Google" id="ProtNLM"/>
    </source>
</evidence>
<reference evidence="3" key="1">
    <citation type="submission" date="2021-03" db="EMBL/GenBank/DDBJ databases">
        <authorList>
            <person name="Wang G."/>
        </authorList>
    </citation>
    <scope>NUCLEOTIDE SEQUENCE</scope>
    <source>
        <strain evidence="3">KCTC 12899</strain>
    </source>
</reference>
<dbReference type="AlphaFoldDB" id="A0A8J7U4S5"/>
<organism evidence="3 4">
    <name type="scientific">Acanthopleuribacter pedis</name>
    <dbReference type="NCBI Taxonomy" id="442870"/>
    <lineage>
        <taxon>Bacteria</taxon>
        <taxon>Pseudomonadati</taxon>
        <taxon>Acidobacteriota</taxon>
        <taxon>Holophagae</taxon>
        <taxon>Acanthopleuribacterales</taxon>
        <taxon>Acanthopleuribacteraceae</taxon>
        <taxon>Acanthopleuribacter</taxon>
    </lineage>
</organism>
<feature type="compositionally biased region" description="Low complexity" evidence="1">
    <location>
        <begin position="707"/>
        <end position="734"/>
    </location>
</feature>
<feature type="compositionally biased region" description="Low complexity" evidence="1">
    <location>
        <begin position="526"/>
        <end position="545"/>
    </location>
</feature>
<accession>A0A8J7U4S5</accession>
<comment type="caution">
    <text evidence="3">The sequence shown here is derived from an EMBL/GenBank/DDBJ whole genome shotgun (WGS) entry which is preliminary data.</text>
</comment>
<evidence type="ECO:0000313" key="3">
    <source>
        <dbReference type="EMBL" id="MBO1320957.1"/>
    </source>
</evidence>
<protein>
    <recommendedName>
        <fullName evidence="5">FecR protein domain-containing protein</fullName>
    </recommendedName>
</protein>
<evidence type="ECO:0000256" key="2">
    <source>
        <dbReference type="SAM" id="SignalP"/>
    </source>
</evidence>
<dbReference type="Proteomes" id="UP000664417">
    <property type="component" value="Unassembled WGS sequence"/>
</dbReference>
<keyword evidence="2" id="KW-0732">Signal</keyword>
<feature type="compositionally biased region" description="Basic and acidic residues" evidence="1">
    <location>
        <begin position="681"/>
        <end position="696"/>
    </location>
</feature>
<feature type="compositionally biased region" description="Low complexity" evidence="1">
    <location>
        <begin position="745"/>
        <end position="769"/>
    </location>
</feature>
<proteinExistence type="predicted"/>
<feature type="compositionally biased region" description="Polar residues" evidence="1">
    <location>
        <begin position="643"/>
        <end position="668"/>
    </location>
</feature>
<dbReference type="RefSeq" id="WP_207860932.1">
    <property type="nucleotide sequence ID" value="NZ_JAFREP010000020.1"/>
</dbReference>
<feature type="region of interest" description="Disordered" evidence="1">
    <location>
        <begin position="466"/>
        <end position="873"/>
    </location>
</feature>
<feature type="compositionally biased region" description="Basic and acidic residues" evidence="1">
    <location>
        <begin position="489"/>
        <end position="500"/>
    </location>
</feature>
<evidence type="ECO:0000313" key="4">
    <source>
        <dbReference type="Proteomes" id="UP000664417"/>
    </source>
</evidence>